<dbReference type="EMBL" id="JAJVDC020000044">
    <property type="protein sequence ID" value="KAL1630901.1"/>
    <property type="molecule type" value="Genomic_DNA"/>
</dbReference>
<reference evidence="1 2" key="1">
    <citation type="submission" date="2024-02" db="EMBL/GenBank/DDBJ databases">
        <title>De novo assembly and annotation of 12 fungi associated with fruit tree decline syndrome in Ontario, Canada.</title>
        <authorList>
            <person name="Sulman M."/>
            <person name="Ellouze W."/>
            <person name="Ilyukhin E."/>
        </authorList>
    </citation>
    <scope>NUCLEOTIDE SEQUENCE [LARGE SCALE GENOMIC DNA]</scope>
    <source>
        <strain evidence="1 2">M1-105</strain>
    </source>
</reference>
<proteinExistence type="predicted"/>
<name>A0ABR3SVF1_9PEZI</name>
<evidence type="ECO:0000313" key="2">
    <source>
        <dbReference type="Proteomes" id="UP001521116"/>
    </source>
</evidence>
<sequence length="91" mass="9618">MLSKTIPATFMTVTPLASAQFAFVNGTVVPKNPGAGQNSSVSISSKDTSQQIENIALIFGLTPVGTEHPETLGNEVLREAYLGPPTIYKLI</sequence>
<gene>
    <name evidence="1" type="ORF">SLS56_004714</name>
</gene>
<accession>A0ABR3SVF1</accession>
<protein>
    <submittedName>
        <fullName evidence="1">Uncharacterized protein</fullName>
    </submittedName>
</protein>
<dbReference type="InterPro" id="IPR045469">
    <property type="entry name" value="Nis1"/>
</dbReference>
<organism evidence="1 2">
    <name type="scientific">Neofusicoccum ribis</name>
    <dbReference type="NCBI Taxonomy" id="45134"/>
    <lineage>
        <taxon>Eukaryota</taxon>
        <taxon>Fungi</taxon>
        <taxon>Dikarya</taxon>
        <taxon>Ascomycota</taxon>
        <taxon>Pezizomycotina</taxon>
        <taxon>Dothideomycetes</taxon>
        <taxon>Dothideomycetes incertae sedis</taxon>
        <taxon>Botryosphaeriales</taxon>
        <taxon>Botryosphaeriaceae</taxon>
        <taxon>Neofusicoccum</taxon>
    </lineage>
</organism>
<evidence type="ECO:0000313" key="1">
    <source>
        <dbReference type="EMBL" id="KAL1630901.1"/>
    </source>
</evidence>
<dbReference type="Proteomes" id="UP001521116">
    <property type="component" value="Unassembled WGS sequence"/>
</dbReference>
<keyword evidence="2" id="KW-1185">Reference proteome</keyword>
<dbReference type="Pfam" id="PF19271">
    <property type="entry name" value="Nis1"/>
    <property type="match status" value="1"/>
</dbReference>
<comment type="caution">
    <text evidence="1">The sequence shown here is derived from an EMBL/GenBank/DDBJ whole genome shotgun (WGS) entry which is preliminary data.</text>
</comment>